<organism evidence="5 6">
    <name type="scientific">Terracoccus luteus</name>
    <dbReference type="NCBI Taxonomy" id="53356"/>
    <lineage>
        <taxon>Bacteria</taxon>
        <taxon>Bacillati</taxon>
        <taxon>Actinomycetota</taxon>
        <taxon>Actinomycetes</taxon>
        <taxon>Micrococcales</taxon>
        <taxon>Intrasporangiaceae</taxon>
        <taxon>Terracoccus</taxon>
    </lineage>
</organism>
<evidence type="ECO:0000256" key="2">
    <source>
        <dbReference type="SAM" id="Phobius"/>
    </source>
</evidence>
<dbReference type="PANTHER" id="PTHR43156">
    <property type="entry name" value="STAGE II SPORULATION PROTEIN E-RELATED"/>
    <property type="match status" value="1"/>
</dbReference>
<feature type="domain" description="PPM-type phosphatase" evidence="3">
    <location>
        <begin position="157"/>
        <end position="371"/>
    </location>
</feature>
<feature type="transmembrane region" description="Helical" evidence="2">
    <location>
        <begin position="102"/>
        <end position="120"/>
    </location>
</feature>
<evidence type="ECO:0000259" key="3">
    <source>
        <dbReference type="SMART" id="SM00331"/>
    </source>
</evidence>
<dbReference type="RefSeq" id="WP_121030679.1">
    <property type="nucleotide sequence ID" value="NZ_JACHVT010000004.1"/>
</dbReference>
<evidence type="ECO:0000313" key="7">
    <source>
        <dbReference type="Proteomes" id="UP000590811"/>
    </source>
</evidence>
<comment type="caution">
    <text evidence="5">The sequence shown here is derived from an EMBL/GenBank/DDBJ whole genome shotgun (WGS) entry which is preliminary data.</text>
</comment>
<evidence type="ECO:0000313" key="5">
    <source>
        <dbReference type="EMBL" id="RKT77048.1"/>
    </source>
</evidence>
<feature type="transmembrane region" description="Helical" evidence="2">
    <location>
        <begin position="27"/>
        <end position="51"/>
    </location>
</feature>
<keyword evidence="6" id="KW-1185">Reference proteome</keyword>
<keyword evidence="2" id="KW-0472">Membrane</keyword>
<keyword evidence="1" id="KW-0378">Hydrolase</keyword>
<evidence type="ECO:0000256" key="1">
    <source>
        <dbReference type="ARBA" id="ARBA00022801"/>
    </source>
</evidence>
<dbReference type="InterPro" id="IPR036457">
    <property type="entry name" value="PPM-type-like_dom_sf"/>
</dbReference>
<keyword evidence="2" id="KW-1133">Transmembrane helix</keyword>
<reference evidence="4 7" key="2">
    <citation type="submission" date="2020-08" db="EMBL/GenBank/DDBJ databases">
        <title>Genomic Encyclopedia of Type Strains, Phase IV (KMG-V): Genome sequencing to study the core and pangenomes of soil and plant-associated prokaryotes.</title>
        <authorList>
            <person name="Whitman W."/>
        </authorList>
    </citation>
    <scope>NUCLEOTIDE SEQUENCE [LARGE SCALE GENOMIC DNA]</scope>
    <source>
        <strain evidence="4 7">B3ACCR2</strain>
    </source>
</reference>
<dbReference type="Gene3D" id="3.60.40.10">
    <property type="entry name" value="PPM-type phosphatase domain"/>
    <property type="match status" value="1"/>
</dbReference>
<dbReference type="InterPro" id="IPR001932">
    <property type="entry name" value="PPM-type_phosphatase-like_dom"/>
</dbReference>
<gene>
    <name evidence="5" type="ORF">DFJ68_0459</name>
    <name evidence="4" type="ORF">FHW14_002163</name>
</gene>
<keyword evidence="2" id="KW-0812">Transmembrane</keyword>
<dbReference type="InterPro" id="IPR052016">
    <property type="entry name" value="Bact_Sigma-Reg"/>
</dbReference>
<accession>A0A495XZ82</accession>
<dbReference type="AlphaFoldDB" id="A0A495XZ82"/>
<dbReference type="EMBL" id="JACHVT010000004">
    <property type="protein sequence ID" value="MBB2986998.1"/>
    <property type="molecule type" value="Genomic_DNA"/>
</dbReference>
<feature type="transmembrane region" description="Helical" evidence="2">
    <location>
        <begin position="78"/>
        <end position="96"/>
    </location>
</feature>
<dbReference type="Proteomes" id="UP000278440">
    <property type="component" value="Unassembled WGS sequence"/>
</dbReference>
<dbReference type="Pfam" id="PF07228">
    <property type="entry name" value="SpoIIE"/>
    <property type="match status" value="1"/>
</dbReference>
<protein>
    <submittedName>
        <fullName evidence="5">Stage II sporulation protein E</fullName>
    </submittedName>
</protein>
<feature type="transmembrane region" description="Helical" evidence="2">
    <location>
        <begin position="57"/>
        <end position="73"/>
    </location>
</feature>
<sequence>MAPGSAVARLTHAAPRRLRRLVIAAPWLQRASWPGTTAVIVVGLAIGWAILVWPTQVPWSAFVFVIVVAGLFLEPRRLVLVYAVLLVTMVAVGSRLGPVKPATLGAQGIAVLTIALMLWLSTARAKLGVVGVVGESMLVDMRDRLRAQGRLPSLPPSWRAEVALESAHGDGFAGDFVVATRSTDGNLLEIALVDVSGKGRQAGTRSLLLSGALGGLLGAMSECGFLRSANNHLLRLRWPEGFATAVHLAVHLDTGAFTIGYAGHPAAAQFSAGSGRWRLLDGGRGPLLGVIEDADYPRESGVLRRGDALLLYSDGVIESRDKALVDGIDRMLGRAESFVTNPTGFDGLAQRLCETAMAGSGDDRAVVTIWRP</sequence>
<evidence type="ECO:0000313" key="4">
    <source>
        <dbReference type="EMBL" id="MBB2986998.1"/>
    </source>
</evidence>
<reference evidence="5 6" key="1">
    <citation type="submission" date="2018-10" db="EMBL/GenBank/DDBJ databases">
        <title>Sequencing the genomes of 1000 actinobacteria strains.</title>
        <authorList>
            <person name="Klenk H.-P."/>
        </authorList>
    </citation>
    <scope>NUCLEOTIDE SEQUENCE [LARGE SCALE GENOMIC DNA]</scope>
    <source>
        <strain evidence="5 6">DSM 44267</strain>
    </source>
</reference>
<name>A0A495XZ82_9MICO</name>
<dbReference type="SMART" id="SM00331">
    <property type="entry name" value="PP2C_SIG"/>
    <property type="match status" value="1"/>
</dbReference>
<dbReference type="PANTHER" id="PTHR43156:SF2">
    <property type="entry name" value="STAGE II SPORULATION PROTEIN E"/>
    <property type="match status" value="1"/>
</dbReference>
<proteinExistence type="predicted"/>
<dbReference type="OrthoDB" id="4935951at2"/>
<dbReference type="GO" id="GO:0016791">
    <property type="term" value="F:phosphatase activity"/>
    <property type="evidence" value="ECO:0007669"/>
    <property type="project" value="TreeGrafter"/>
</dbReference>
<dbReference type="Proteomes" id="UP000590811">
    <property type="component" value="Unassembled WGS sequence"/>
</dbReference>
<dbReference type="EMBL" id="RBXT01000001">
    <property type="protein sequence ID" value="RKT77048.1"/>
    <property type="molecule type" value="Genomic_DNA"/>
</dbReference>
<evidence type="ECO:0000313" key="6">
    <source>
        <dbReference type="Proteomes" id="UP000278440"/>
    </source>
</evidence>